<name>E8RVE5_ASTEC</name>
<dbReference type="Gene3D" id="2.20.200.10">
    <property type="entry name" value="Outer membrane efflux proteins (OEP)"/>
    <property type="match status" value="1"/>
</dbReference>
<dbReference type="GO" id="GO:0015562">
    <property type="term" value="F:efflux transmembrane transporter activity"/>
    <property type="evidence" value="ECO:0007669"/>
    <property type="project" value="InterPro"/>
</dbReference>
<keyword evidence="4" id="KW-1185">Reference proteome</keyword>
<proteinExistence type="inferred from homology"/>
<accession>E8RVE5</accession>
<dbReference type="Gene3D" id="1.20.1600.10">
    <property type="entry name" value="Outer membrane efflux proteins (OEP)"/>
    <property type="match status" value="1"/>
</dbReference>
<dbReference type="PANTHER" id="PTHR30203:SF25">
    <property type="entry name" value="OUTER MEMBRANE PROTEIN-RELATED"/>
    <property type="match status" value="1"/>
</dbReference>
<dbReference type="Proteomes" id="UP000001492">
    <property type="component" value="Plasmid pASTEX01"/>
</dbReference>
<keyword evidence="2" id="KW-0564">Palmitate</keyword>
<comment type="subcellular location">
    <subcellularLocation>
        <location evidence="2">Cell membrane</location>
        <topology evidence="2">Lipid-anchor</topology>
    </subcellularLocation>
</comment>
<feature type="signal peptide" evidence="2">
    <location>
        <begin position="1"/>
        <end position="22"/>
    </location>
</feature>
<keyword evidence="2" id="KW-0472">Membrane</keyword>
<evidence type="ECO:0000256" key="2">
    <source>
        <dbReference type="RuleBase" id="RU362097"/>
    </source>
</evidence>
<dbReference type="NCBIfam" id="TIGR01845">
    <property type="entry name" value="outer_NodT"/>
    <property type="match status" value="1"/>
</dbReference>
<keyword evidence="2" id="KW-0812">Transmembrane</keyword>
<dbReference type="GO" id="GO:0005886">
    <property type="term" value="C:plasma membrane"/>
    <property type="evidence" value="ECO:0007669"/>
    <property type="project" value="UniProtKB-SubCell"/>
</dbReference>
<dbReference type="InterPro" id="IPR003423">
    <property type="entry name" value="OMP_efflux"/>
</dbReference>
<dbReference type="RefSeq" id="WP_013481099.1">
    <property type="nucleotide sequence ID" value="NC_014818.1"/>
</dbReference>
<keyword evidence="3" id="KW-0614">Plasmid</keyword>
<sequence length="447" mass="48520">MRKYLSLLPVAALLSACSTPTAHFPSAPLPSTWPVTQAPAYVNKVWWTQGSDNVLLNLLATADQQSHDIRIATARLQEARAAHTTARSLLFPDIAAAGVVQRGDVGLTYGNRTINIAQGELDASYDLDLFGGLKARSKAAKAGAAAAESSLEDVKGAVRLEIIAAYIGLRQCQQNLASLQITSASAHDIADSLREQWQKGLITEGQWRTADSEARAADMGVSRYTDACEQYINVLSVLTGDDEMALRETLTTPGKMPTLRHTEAINTPMPILRDRPDMRIAESNLTAARASTRSAQAALFPNLSIGAFFGRQDTSVGPSVDVWNTAATVYWPLLNFGRIKGQINAASAREVQAYEGYRLTAIAALADVRTKWVALEQAELRARLADADLEAALRRHDEADRQYRAGLTPKIAWQASHIQLETARRALTDTEADRSLKAAALYRAQGL</sequence>
<protein>
    <submittedName>
        <fullName evidence="3">RND efflux system, outer membrane lipoprotein, NodT family</fullName>
    </submittedName>
</protein>
<dbReference type="SUPFAM" id="SSF56954">
    <property type="entry name" value="Outer membrane efflux proteins (OEP)"/>
    <property type="match status" value="1"/>
</dbReference>
<geneLocation type="plasmid" evidence="3 4">
    <name>pASTEX01</name>
</geneLocation>
<dbReference type="HOGENOM" id="CLU_012817_13_0_5"/>
<keyword evidence="2" id="KW-0732">Signal</keyword>
<keyword evidence="2" id="KW-1134">Transmembrane beta strand</keyword>
<dbReference type="PANTHER" id="PTHR30203">
    <property type="entry name" value="OUTER MEMBRANE CATION EFFLUX PROTEIN"/>
    <property type="match status" value="1"/>
</dbReference>
<keyword evidence="2 3" id="KW-0449">Lipoprotein</keyword>
<dbReference type="PROSITE" id="PS51257">
    <property type="entry name" value="PROKAR_LIPOPROTEIN"/>
    <property type="match status" value="1"/>
</dbReference>
<evidence type="ECO:0000256" key="1">
    <source>
        <dbReference type="ARBA" id="ARBA00007613"/>
    </source>
</evidence>
<evidence type="ECO:0000313" key="4">
    <source>
        <dbReference type="Proteomes" id="UP000001492"/>
    </source>
</evidence>
<dbReference type="eggNOG" id="COG1538">
    <property type="taxonomic scope" value="Bacteria"/>
</dbReference>
<dbReference type="AlphaFoldDB" id="E8RVE5"/>
<dbReference type="InterPro" id="IPR010131">
    <property type="entry name" value="MdtP/NodT-like"/>
</dbReference>
<organism evidence="3 4">
    <name type="scientific">Asticcacaulis excentricus (strain ATCC 15261 / DSM 4724 / KCTC 12464 / NCIMB 9791 / VKM B-1370 / CB 48)</name>
    <dbReference type="NCBI Taxonomy" id="573065"/>
    <lineage>
        <taxon>Bacteria</taxon>
        <taxon>Pseudomonadati</taxon>
        <taxon>Pseudomonadota</taxon>
        <taxon>Alphaproteobacteria</taxon>
        <taxon>Caulobacterales</taxon>
        <taxon>Caulobacteraceae</taxon>
        <taxon>Asticcacaulis</taxon>
    </lineage>
</organism>
<comment type="similarity">
    <text evidence="1 2">Belongs to the outer membrane factor (OMF) (TC 1.B.17) family.</text>
</comment>
<dbReference type="KEGG" id="aex:Astex_3663"/>
<dbReference type="EMBL" id="CP002397">
    <property type="protein sequence ID" value="ADU15286.1"/>
    <property type="molecule type" value="Genomic_DNA"/>
</dbReference>
<feature type="chain" id="PRO_5001438318" evidence="2">
    <location>
        <begin position="23"/>
        <end position="447"/>
    </location>
</feature>
<dbReference type="Pfam" id="PF02321">
    <property type="entry name" value="OEP"/>
    <property type="match status" value="2"/>
</dbReference>
<gene>
    <name evidence="3" type="ordered locus">Astex_3663</name>
</gene>
<evidence type="ECO:0000313" key="3">
    <source>
        <dbReference type="EMBL" id="ADU15286.1"/>
    </source>
</evidence>
<reference evidence="4" key="1">
    <citation type="submission" date="2010-12" db="EMBL/GenBank/DDBJ databases">
        <title>Complete sequence of plasmid 1 of Asticcacaulis excentricus CB 48.</title>
        <authorList>
            <consortium name="US DOE Joint Genome Institute"/>
            <person name="Lucas S."/>
            <person name="Copeland A."/>
            <person name="Lapidus A."/>
            <person name="Cheng J.-F."/>
            <person name="Bruce D."/>
            <person name="Goodwin L."/>
            <person name="Pitluck S."/>
            <person name="Teshima H."/>
            <person name="Davenport K."/>
            <person name="Detter J.C."/>
            <person name="Han C."/>
            <person name="Tapia R."/>
            <person name="Land M."/>
            <person name="Hauser L."/>
            <person name="Jeffries C."/>
            <person name="Kyrpides N."/>
            <person name="Ivanova N."/>
            <person name="Ovchinnikova G."/>
            <person name="Brun Y.V."/>
            <person name="Woyke T."/>
        </authorList>
    </citation>
    <scope>NUCLEOTIDE SEQUENCE [LARGE SCALE GENOMIC DNA]</scope>
    <source>
        <strain evidence="4">ATCC 15261 / DSM 4724 / KCTC 12464 / NCIMB 9791 / VKM B-1370 / CB 48</strain>
        <plasmid evidence="4">pASTEX01</plasmid>
    </source>
</reference>